<feature type="compositionally biased region" description="Polar residues" evidence="1">
    <location>
        <begin position="17"/>
        <end position="31"/>
    </location>
</feature>
<dbReference type="SMART" id="SM00248">
    <property type="entry name" value="ANK"/>
    <property type="match status" value="3"/>
</dbReference>
<dbReference type="OrthoDB" id="9977361at2759"/>
<evidence type="ECO:0000313" key="2">
    <source>
        <dbReference type="EMBL" id="KFH42122.1"/>
    </source>
</evidence>
<keyword evidence="3" id="KW-1185">Reference proteome</keyword>
<proteinExistence type="predicted"/>
<organism evidence="2 3">
    <name type="scientific">Hapsidospora chrysogenum (strain ATCC 11550 / CBS 779.69 / DSM 880 / IAM 14645 / JCM 23072 / IMI 49137)</name>
    <name type="common">Acremonium chrysogenum</name>
    <dbReference type="NCBI Taxonomy" id="857340"/>
    <lineage>
        <taxon>Eukaryota</taxon>
        <taxon>Fungi</taxon>
        <taxon>Dikarya</taxon>
        <taxon>Ascomycota</taxon>
        <taxon>Pezizomycotina</taxon>
        <taxon>Sordariomycetes</taxon>
        <taxon>Hypocreomycetidae</taxon>
        <taxon>Hypocreales</taxon>
        <taxon>Bionectriaceae</taxon>
        <taxon>Hapsidospora</taxon>
    </lineage>
</organism>
<dbReference type="HOGENOM" id="CLU_1365902_0_0_1"/>
<dbReference type="InterPro" id="IPR036770">
    <property type="entry name" value="Ankyrin_rpt-contain_sf"/>
</dbReference>
<dbReference type="InterPro" id="IPR002110">
    <property type="entry name" value="Ankyrin_rpt"/>
</dbReference>
<dbReference type="AlphaFoldDB" id="A0A086SYE0"/>
<sequence>MEEDIYSPDLNLPTGVPETSETMSHPPQSHVPNKPPENMQQQQQHSNNGSSALISAATQGDLSTVEKLLEAGGRPLAHGLDALEAASRNGHEDVFMKLLTSSSDELAEFIKGHSNAAQTLLTFATNLKCRPAILMLLERGAGTVSIDFEPTYSWEALSAAMVLDRDSDDMVAFLLAHGVGRDPETGRLHPEVEILNHAAR</sequence>
<dbReference type="Gene3D" id="1.25.40.20">
    <property type="entry name" value="Ankyrin repeat-containing domain"/>
    <property type="match status" value="1"/>
</dbReference>
<dbReference type="SUPFAM" id="SSF48403">
    <property type="entry name" value="Ankyrin repeat"/>
    <property type="match status" value="1"/>
</dbReference>
<accession>A0A086SYE0</accession>
<feature type="region of interest" description="Disordered" evidence="1">
    <location>
        <begin position="1"/>
        <end position="49"/>
    </location>
</feature>
<name>A0A086SYE0_HAPC1</name>
<dbReference type="EMBL" id="JPKY01000104">
    <property type="protein sequence ID" value="KFH42122.1"/>
    <property type="molecule type" value="Genomic_DNA"/>
</dbReference>
<protein>
    <submittedName>
        <fullName evidence="2">Uncharacterized protein</fullName>
    </submittedName>
</protein>
<reference evidence="3" key="1">
    <citation type="journal article" date="2014" name="Genome Announc.">
        <title>Genome sequence and annotation of Acremonium chrysogenum, producer of the beta-lactam antibiotic cephalosporin C.</title>
        <authorList>
            <person name="Terfehr D."/>
            <person name="Dahlmann T.A."/>
            <person name="Specht T."/>
            <person name="Zadra I."/>
            <person name="Kuernsteiner H."/>
            <person name="Kueck U."/>
        </authorList>
    </citation>
    <scope>NUCLEOTIDE SEQUENCE [LARGE SCALE GENOMIC DNA]</scope>
    <source>
        <strain evidence="3">ATCC 11550 / CBS 779.69 / DSM 880 / IAM 14645 / JCM 23072 / IMI 49137</strain>
    </source>
</reference>
<dbReference type="Proteomes" id="UP000029964">
    <property type="component" value="Unassembled WGS sequence"/>
</dbReference>
<evidence type="ECO:0000256" key="1">
    <source>
        <dbReference type="SAM" id="MobiDB-lite"/>
    </source>
</evidence>
<evidence type="ECO:0000313" key="3">
    <source>
        <dbReference type="Proteomes" id="UP000029964"/>
    </source>
</evidence>
<gene>
    <name evidence="2" type="ORF">ACRE_071500</name>
</gene>
<comment type="caution">
    <text evidence="2">The sequence shown here is derived from an EMBL/GenBank/DDBJ whole genome shotgun (WGS) entry which is preliminary data.</text>
</comment>